<dbReference type="SUPFAM" id="SSF54862">
    <property type="entry name" value="4Fe-4S ferredoxins"/>
    <property type="match status" value="1"/>
</dbReference>
<sequence length="274" mass="30557">MSLFEVNTATCNKDGICAAVCPAGIIEIGESGHPVPTAEAEELCIQCGHCVAICPTASFSHSAMAVEACQPITKDQQLSLEQCEQFLQARRSIRTYKKQAVSQDELQKIIELARYAPSGHNSQSVQWLVLGNREELHHLAGITVDWMRWMLDNMTEMALAQHMDRTVRRWEEGKDVILRDAPTLIIAHAPQDDPIAPSSSTIALSYLELAATAMGLGCCWAGYFYVASMNFPPMLEALPLPENHKCLGSMMVGYPKFRYHRLPLRKSPEITWRL</sequence>
<keyword evidence="8" id="KW-0411">Iron-sulfur</keyword>
<dbReference type="Gene3D" id="3.30.70.20">
    <property type="match status" value="1"/>
</dbReference>
<evidence type="ECO:0000313" key="10">
    <source>
        <dbReference type="EMBL" id="XCN74471.1"/>
    </source>
</evidence>
<accession>A0AAU8LYY7</accession>
<organism evidence="10">
    <name type="scientific">Candidatus Electrothrix aestuarii</name>
    <dbReference type="NCBI Taxonomy" id="3062594"/>
    <lineage>
        <taxon>Bacteria</taxon>
        <taxon>Pseudomonadati</taxon>
        <taxon>Thermodesulfobacteriota</taxon>
        <taxon>Desulfobulbia</taxon>
        <taxon>Desulfobulbales</taxon>
        <taxon>Desulfobulbaceae</taxon>
        <taxon>Candidatus Electrothrix</taxon>
    </lineage>
</organism>
<evidence type="ECO:0000256" key="6">
    <source>
        <dbReference type="ARBA" id="ARBA00023002"/>
    </source>
</evidence>
<keyword evidence="6" id="KW-0560">Oxidoreductase</keyword>
<dbReference type="Gene3D" id="3.40.109.10">
    <property type="entry name" value="NADH Oxidase"/>
    <property type="match status" value="1"/>
</dbReference>
<feature type="domain" description="4Fe-4S ferredoxin-type" evidence="9">
    <location>
        <begin position="2"/>
        <end position="31"/>
    </location>
</feature>
<dbReference type="AlphaFoldDB" id="A0AAU8LYY7"/>
<keyword evidence="5" id="KW-0479">Metal-binding</keyword>
<name>A0AAU8LYY7_9BACT</name>
<dbReference type="InterPro" id="IPR029479">
    <property type="entry name" value="Nitroreductase"/>
</dbReference>
<evidence type="ECO:0000256" key="4">
    <source>
        <dbReference type="ARBA" id="ARBA00022643"/>
    </source>
</evidence>
<evidence type="ECO:0000256" key="8">
    <source>
        <dbReference type="ARBA" id="ARBA00023014"/>
    </source>
</evidence>
<dbReference type="EMBL" id="CP159373">
    <property type="protein sequence ID" value="XCN74471.1"/>
    <property type="molecule type" value="Genomic_DNA"/>
</dbReference>
<dbReference type="GO" id="GO:0051536">
    <property type="term" value="F:iron-sulfur cluster binding"/>
    <property type="evidence" value="ECO:0007669"/>
    <property type="project" value="UniProtKB-KW"/>
</dbReference>
<keyword evidence="4" id="KW-0288">FMN</keyword>
<dbReference type="InterPro" id="IPR017900">
    <property type="entry name" value="4Fe4S_Fe_S_CS"/>
</dbReference>
<evidence type="ECO:0000259" key="9">
    <source>
        <dbReference type="PROSITE" id="PS51379"/>
    </source>
</evidence>
<dbReference type="InterPro" id="IPR000415">
    <property type="entry name" value="Nitroreductase-like"/>
</dbReference>
<evidence type="ECO:0000256" key="2">
    <source>
        <dbReference type="ARBA" id="ARBA00007118"/>
    </source>
</evidence>
<keyword evidence="3" id="KW-0285">Flavoprotein</keyword>
<dbReference type="PANTHER" id="PTHR43673:SF2">
    <property type="entry name" value="NITROREDUCTASE"/>
    <property type="match status" value="1"/>
</dbReference>
<reference evidence="10" key="2">
    <citation type="submission" date="2024-06" db="EMBL/GenBank/DDBJ databases">
        <authorList>
            <person name="Plum-Jensen L.E."/>
            <person name="Schramm A."/>
            <person name="Marshall I.P.G."/>
        </authorList>
    </citation>
    <scope>NUCLEOTIDE SEQUENCE</scope>
    <source>
        <strain evidence="10">Rat1</strain>
    </source>
</reference>
<feature type="domain" description="4Fe-4S ferredoxin-type" evidence="9">
    <location>
        <begin position="34"/>
        <end position="64"/>
    </location>
</feature>
<dbReference type="PROSITE" id="PS51379">
    <property type="entry name" value="4FE4S_FER_2"/>
    <property type="match status" value="2"/>
</dbReference>
<dbReference type="InterPro" id="IPR017896">
    <property type="entry name" value="4Fe4S_Fe-S-bd"/>
</dbReference>
<protein>
    <submittedName>
        <fullName evidence="10">Nitroreductase family protein</fullName>
    </submittedName>
</protein>
<dbReference type="Pfam" id="PF00881">
    <property type="entry name" value="Nitroreductase"/>
    <property type="match status" value="1"/>
</dbReference>
<dbReference type="KEGG" id="eaj:Q3M24_06915"/>
<reference evidence="10" key="1">
    <citation type="journal article" date="2024" name="Syst. Appl. Microbiol.">
        <title>First single-strain enrichments of Electrothrix cable bacteria, description of E. aestuarii sp. nov. and E. rattekaaiensis sp. nov., and proposal of a cable bacteria taxonomy following the rules of the SeqCode.</title>
        <authorList>
            <person name="Plum-Jensen L.E."/>
            <person name="Schramm A."/>
            <person name="Marshall I.P.G."/>
        </authorList>
    </citation>
    <scope>NUCLEOTIDE SEQUENCE</scope>
    <source>
        <strain evidence="10">Rat1</strain>
    </source>
</reference>
<comment type="cofactor">
    <cofactor evidence="1">
        <name>FMN</name>
        <dbReference type="ChEBI" id="CHEBI:58210"/>
    </cofactor>
</comment>
<dbReference type="PROSITE" id="PS00198">
    <property type="entry name" value="4FE4S_FER_1"/>
    <property type="match status" value="1"/>
</dbReference>
<evidence type="ECO:0000256" key="7">
    <source>
        <dbReference type="ARBA" id="ARBA00023004"/>
    </source>
</evidence>
<evidence type="ECO:0000256" key="1">
    <source>
        <dbReference type="ARBA" id="ARBA00001917"/>
    </source>
</evidence>
<keyword evidence="7" id="KW-0408">Iron</keyword>
<comment type="similarity">
    <text evidence="2">Belongs to the nitroreductase family.</text>
</comment>
<dbReference type="GO" id="GO:0046872">
    <property type="term" value="F:metal ion binding"/>
    <property type="evidence" value="ECO:0007669"/>
    <property type="project" value="UniProtKB-KW"/>
</dbReference>
<dbReference type="GO" id="GO:0016491">
    <property type="term" value="F:oxidoreductase activity"/>
    <property type="evidence" value="ECO:0007669"/>
    <property type="project" value="UniProtKB-KW"/>
</dbReference>
<dbReference type="Pfam" id="PF13187">
    <property type="entry name" value="Fer4_9"/>
    <property type="match status" value="1"/>
</dbReference>
<proteinExistence type="inferred from homology"/>
<dbReference type="PANTHER" id="PTHR43673">
    <property type="entry name" value="NAD(P)H NITROREDUCTASE YDGI-RELATED"/>
    <property type="match status" value="1"/>
</dbReference>
<dbReference type="CDD" id="cd02143">
    <property type="entry name" value="nitroreductase_FeS-like"/>
    <property type="match status" value="1"/>
</dbReference>
<gene>
    <name evidence="10" type="ORF">Q3M24_06915</name>
</gene>
<evidence type="ECO:0000256" key="3">
    <source>
        <dbReference type="ARBA" id="ARBA00022630"/>
    </source>
</evidence>
<dbReference type="SUPFAM" id="SSF55469">
    <property type="entry name" value="FMN-dependent nitroreductase-like"/>
    <property type="match status" value="1"/>
</dbReference>
<evidence type="ECO:0000256" key="5">
    <source>
        <dbReference type="ARBA" id="ARBA00022723"/>
    </source>
</evidence>